<feature type="compositionally biased region" description="Low complexity" evidence="1">
    <location>
        <begin position="159"/>
        <end position="175"/>
    </location>
</feature>
<feature type="compositionally biased region" description="Low complexity" evidence="1">
    <location>
        <begin position="269"/>
        <end position="278"/>
    </location>
</feature>
<evidence type="ECO:0000313" key="4">
    <source>
        <dbReference type="Proteomes" id="UP001143370"/>
    </source>
</evidence>
<keyword evidence="4" id="KW-1185">Reference proteome</keyword>
<feature type="compositionally biased region" description="Low complexity" evidence="1">
    <location>
        <begin position="184"/>
        <end position="209"/>
    </location>
</feature>
<comment type="caution">
    <text evidence="3">The sequence shown here is derived from an EMBL/GenBank/DDBJ whole genome shotgun (WGS) entry which is preliminary data.</text>
</comment>
<dbReference type="AlphaFoldDB" id="A0A9W6J7S7"/>
<feature type="region of interest" description="Disordered" evidence="1">
    <location>
        <begin position="125"/>
        <end position="297"/>
    </location>
</feature>
<evidence type="ECO:0000256" key="1">
    <source>
        <dbReference type="SAM" id="MobiDB-lite"/>
    </source>
</evidence>
<organism evidence="3 4">
    <name type="scientific">Ancylobacter dichloromethanicus</name>
    <dbReference type="NCBI Taxonomy" id="518825"/>
    <lineage>
        <taxon>Bacteria</taxon>
        <taxon>Pseudomonadati</taxon>
        <taxon>Pseudomonadota</taxon>
        <taxon>Alphaproteobacteria</taxon>
        <taxon>Hyphomicrobiales</taxon>
        <taxon>Xanthobacteraceae</taxon>
        <taxon>Ancylobacter</taxon>
    </lineage>
</organism>
<name>A0A9W6J7S7_9HYPH</name>
<evidence type="ECO:0000313" key="3">
    <source>
        <dbReference type="EMBL" id="GLK70820.1"/>
    </source>
</evidence>
<feature type="compositionally biased region" description="Low complexity" evidence="1">
    <location>
        <begin position="237"/>
        <end position="261"/>
    </location>
</feature>
<feature type="chain" id="PRO_5040883427" description="PepSY domain-containing protein" evidence="2">
    <location>
        <begin position="32"/>
        <end position="297"/>
    </location>
</feature>
<proteinExistence type="predicted"/>
<accession>A0A9W6J7S7</accession>
<reference evidence="3" key="1">
    <citation type="journal article" date="2014" name="Int. J. Syst. Evol. Microbiol.">
        <title>Complete genome sequence of Corynebacterium casei LMG S-19264T (=DSM 44701T), isolated from a smear-ripened cheese.</title>
        <authorList>
            <consortium name="US DOE Joint Genome Institute (JGI-PGF)"/>
            <person name="Walter F."/>
            <person name="Albersmeier A."/>
            <person name="Kalinowski J."/>
            <person name="Ruckert C."/>
        </authorList>
    </citation>
    <scope>NUCLEOTIDE SEQUENCE</scope>
    <source>
        <strain evidence="3">VKM B-2484</strain>
    </source>
</reference>
<protein>
    <recommendedName>
        <fullName evidence="5">PepSY domain-containing protein</fullName>
    </recommendedName>
</protein>
<gene>
    <name evidence="3" type="ORF">GCM10017643_09350</name>
</gene>
<feature type="compositionally biased region" description="Pro residues" evidence="1">
    <location>
        <begin position="149"/>
        <end position="158"/>
    </location>
</feature>
<feature type="signal peptide" evidence="2">
    <location>
        <begin position="1"/>
        <end position="31"/>
    </location>
</feature>
<evidence type="ECO:0008006" key="5">
    <source>
        <dbReference type="Google" id="ProtNLM"/>
    </source>
</evidence>
<reference evidence="3" key="2">
    <citation type="submission" date="2023-01" db="EMBL/GenBank/DDBJ databases">
        <authorList>
            <person name="Sun Q."/>
            <person name="Evtushenko L."/>
        </authorList>
    </citation>
    <scope>NUCLEOTIDE SEQUENCE</scope>
    <source>
        <strain evidence="3">VKM B-2484</strain>
    </source>
</reference>
<dbReference type="Proteomes" id="UP001143370">
    <property type="component" value="Unassembled WGS sequence"/>
</dbReference>
<sequence length="297" mass="29180">MSTPRAPLCLSSVAVPLLAGLGALASLPAQAEVFFRPYGGVYVERFYEPPPPPVYYPPPPAYGAPPRFPYADIGPMLRSMGMSGIGRARVDGPTYLVDATARSGTRMRVRIDAYTGQVIAMHPIGGAPAGPPSAGQASRVPAMRQASPVVPPLPPARPPELAAVPAPAPSVQAPPADAPPANAPAPGTAASPAASSDAATATPATPGAVRVIPGTAVPPSAAPRTDAAGRESGSGGAAKATAPEAAAAETSPAEAPPQSSGTGTGTGTGSDTPAGTASVFARGTSTRPAPAENPGDE</sequence>
<keyword evidence="2" id="KW-0732">Signal</keyword>
<dbReference type="EMBL" id="BSFJ01000004">
    <property type="protein sequence ID" value="GLK70820.1"/>
    <property type="molecule type" value="Genomic_DNA"/>
</dbReference>
<evidence type="ECO:0000256" key="2">
    <source>
        <dbReference type="SAM" id="SignalP"/>
    </source>
</evidence>
<dbReference type="RefSeq" id="WP_246544723.1">
    <property type="nucleotide sequence ID" value="NZ_BSFJ01000004.1"/>
</dbReference>